<keyword evidence="3" id="KW-1185">Reference proteome</keyword>
<reference evidence="2" key="1">
    <citation type="submission" date="2021-01" db="EMBL/GenBank/DDBJ databases">
        <title>Fulvivirga kasyanovii gen. nov., sp nov., a novel member of the phylum Bacteroidetes isolated from seawater in a mussel farm.</title>
        <authorList>
            <person name="Zhao L.-H."/>
            <person name="Wang Z.-J."/>
        </authorList>
    </citation>
    <scope>NUCLEOTIDE SEQUENCE</scope>
    <source>
        <strain evidence="2">2943</strain>
    </source>
</reference>
<evidence type="ECO:0000313" key="3">
    <source>
        <dbReference type="Proteomes" id="UP000659388"/>
    </source>
</evidence>
<keyword evidence="1" id="KW-0812">Transmembrane</keyword>
<feature type="transmembrane region" description="Helical" evidence="1">
    <location>
        <begin position="7"/>
        <end position="25"/>
    </location>
</feature>
<dbReference type="AlphaFoldDB" id="A0A937JZR1"/>
<organism evidence="2 3">
    <name type="scientific">Fulvivirga sediminis</name>
    <dbReference type="NCBI Taxonomy" id="2803949"/>
    <lineage>
        <taxon>Bacteria</taxon>
        <taxon>Pseudomonadati</taxon>
        <taxon>Bacteroidota</taxon>
        <taxon>Cytophagia</taxon>
        <taxon>Cytophagales</taxon>
        <taxon>Fulvivirgaceae</taxon>
        <taxon>Fulvivirga</taxon>
    </lineage>
</organism>
<sequence length="76" mass="8460">MKRIGSSFLIFGLAAIVLNFLDLVPRRVRWIYAWGETTAWIIMISLVVVGALITLASKKQNQSDLSVQPQGKETKA</sequence>
<evidence type="ECO:0000313" key="2">
    <source>
        <dbReference type="EMBL" id="MBL3656904.1"/>
    </source>
</evidence>
<proteinExistence type="predicted"/>
<comment type="caution">
    <text evidence="2">The sequence shown here is derived from an EMBL/GenBank/DDBJ whole genome shotgun (WGS) entry which is preliminary data.</text>
</comment>
<evidence type="ECO:0000256" key="1">
    <source>
        <dbReference type="SAM" id="Phobius"/>
    </source>
</evidence>
<dbReference type="RefSeq" id="WP_202244700.1">
    <property type="nucleotide sequence ID" value="NZ_JAESIY010000006.1"/>
</dbReference>
<keyword evidence="1" id="KW-0472">Membrane</keyword>
<protein>
    <submittedName>
        <fullName evidence="2">Uncharacterized protein</fullName>
    </submittedName>
</protein>
<feature type="transmembrane region" description="Helical" evidence="1">
    <location>
        <begin position="37"/>
        <end position="56"/>
    </location>
</feature>
<dbReference type="Proteomes" id="UP000659388">
    <property type="component" value="Unassembled WGS sequence"/>
</dbReference>
<name>A0A937JZR1_9BACT</name>
<keyword evidence="1" id="KW-1133">Transmembrane helix</keyword>
<accession>A0A937JZR1</accession>
<dbReference type="EMBL" id="JAESIY010000006">
    <property type="protein sequence ID" value="MBL3656904.1"/>
    <property type="molecule type" value="Genomic_DNA"/>
</dbReference>
<gene>
    <name evidence="2" type="ORF">JL102_12225</name>
</gene>